<feature type="region of interest" description="Disordered" evidence="4">
    <location>
        <begin position="238"/>
        <end position="271"/>
    </location>
</feature>
<dbReference type="PANTHER" id="PTHR23077">
    <property type="entry name" value="AAA-FAMILY ATPASE"/>
    <property type="match status" value="1"/>
</dbReference>
<organism evidence="6 7">
    <name type="scientific">Arabis nemorensis</name>
    <dbReference type="NCBI Taxonomy" id="586526"/>
    <lineage>
        <taxon>Eukaryota</taxon>
        <taxon>Viridiplantae</taxon>
        <taxon>Streptophyta</taxon>
        <taxon>Embryophyta</taxon>
        <taxon>Tracheophyta</taxon>
        <taxon>Spermatophyta</taxon>
        <taxon>Magnoliopsida</taxon>
        <taxon>eudicotyledons</taxon>
        <taxon>Gunneridae</taxon>
        <taxon>Pentapetalae</taxon>
        <taxon>rosids</taxon>
        <taxon>malvids</taxon>
        <taxon>Brassicales</taxon>
        <taxon>Brassicaceae</taxon>
        <taxon>Arabideae</taxon>
        <taxon>Arabis</taxon>
    </lineage>
</organism>
<dbReference type="SMART" id="SM00382">
    <property type="entry name" value="AAA"/>
    <property type="match status" value="2"/>
</dbReference>
<feature type="compositionally biased region" description="Polar residues" evidence="4">
    <location>
        <begin position="240"/>
        <end position="268"/>
    </location>
</feature>
<comment type="similarity">
    <text evidence="1">Belongs to the AAA ATPase family.</text>
</comment>
<dbReference type="GO" id="GO:0009507">
    <property type="term" value="C:chloroplast"/>
    <property type="evidence" value="ECO:0007669"/>
    <property type="project" value="TreeGrafter"/>
</dbReference>
<comment type="caution">
    <text evidence="6">The sequence shown here is derived from an EMBL/GenBank/DDBJ whole genome shotgun (WGS) entry which is preliminary data.</text>
</comment>
<evidence type="ECO:0000256" key="3">
    <source>
        <dbReference type="ARBA" id="ARBA00022840"/>
    </source>
</evidence>
<feature type="domain" description="AAA+ ATPase" evidence="5">
    <location>
        <begin position="429"/>
        <end position="565"/>
    </location>
</feature>
<feature type="compositionally biased region" description="Basic and acidic residues" evidence="4">
    <location>
        <begin position="33"/>
        <end position="44"/>
    </location>
</feature>
<dbReference type="GO" id="GO:0005524">
    <property type="term" value="F:ATP binding"/>
    <property type="evidence" value="ECO:0007669"/>
    <property type="project" value="UniProtKB-KW"/>
</dbReference>
<evidence type="ECO:0000313" key="6">
    <source>
        <dbReference type="EMBL" id="VVB05911.1"/>
    </source>
</evidence>
<dbReference type="FunFam" id="3.40.50.300:FF:000661">
    <property type="entry name" value="calmodulin-interacting protein 111 isoform X1"/>
    <property type="match status" value="1"/>
</dbReference>
<dbReference type="PROSITE" id="PS00674">
    <property type="entry name" value="AAA"/>
    <property type="match status" value="1"/>
</dbReference>
<gene>
    <name evidence="6" type="ORF">ANE_LOCUS16355</name>
</gene>
<sequence length="1036" mass="112451">MPSKKKQSRTPSRLSNGEPPESPRTPASSTTGRDTDSINEEELRRSIEEASAAFPSLIGKYALIGRVADVASESIRGCKIWLSENSMVAASLSPGSTVSVSLASLEGRFSNSFALSSIKAEYGVECESSTIDDEPGHYFVLATVFSSSKVLKDVVRISSNLCYGLGCPVLGRTVFVYPVSGPSLSDQCNGNVGFHGNVVDNLSMVACKELCLELTPFKNMLQVKKDCLSIEKFSLESSHEQNGNGHSTPKTPSNLQKLSSHRPNSPSSRGIEDSFFSAKQRFSSESSIDLREVLSNESSKKLLQICATSWLYPCSMLYGNFVAVPILSEICMFCVKRVNKKPSDTSNRSHAFMINQETKVYLYHTLDVASEIREKTSVQGLQFDEDDEGESVGCEISKLGGLSKEYDILRDIIVPSSTKSSLSSLGLRPTKGVLIHGPPGTGKTSLARSFARDAGVNFFSVNGPEIISQYLGESEKALDEVFRSASNAAPAVVFIDDLDAIAPARKEGGEELSQRMVATLLNLMDGISRSDGVVVIAATNRPDSIEPALRRPGRLDREIEIGVPSSAQRSDILRTILSGMQHSLSDTQLEQLAMATHGFVGADLAALCCEAAFVCLRQHLNQKSSSSNSSLEETPLAACECRGSESSSDSSDSASSCITVSPSTSRAQHSFDNGTVSLAADDIKNSGSSGSVQMFSKEEHTLSVGFEDFEKAKIKIRPSAMREVILEVPKVNWEDVGGQKEVKNQLMEAVEWPQKHQDAFERIGTRPPSGILMFGPPGCSKTLMARAVASEARLNFLAVKGPELFSKWVGESEKAVRSLFAKARANAPSIIFFDEIDSLASIRGKENDGVSVSDRVMSQLLVELDGLHQRVGVTVIAATNRPDKIDSALLRPGRFDRLLYVGPPNEADREAILKIHLRKIPCGSDICLKELASITKGYTGADISLICREAAIAALEESLEAEEIGMRHLKAAISQIEPTDIRSYKALSEKFQRLVHTDPQRDDEVAQPDNKSQRPSFSLWTPLKSVVMFLRGQIGV</sequence>
<evidence type="ECO:0000256" key="4">
    <source>
        <dbReference type="SAM" id="MobiDB-lite"/>
    </source>
</evidence>
<dbReference type="EMBL" id="CABITT030000005">
    <property type="protein sequence ID" value="VVB05911.1"/>
    <property type="molecule type" value="Genomic_DNA"/>
</dbReference>
<dbReference type="Gene3D" id="3.40.50.300">
    <property type="entry name" value="P-loop containing nucleotide triphosphate hydrolases"/>
    <property type="match status" value="2"/>
</dbReference>
<dbReference type="CDD" id="cd19511">
    <property type="entry name" value="RecA-like_CDC48_r2-like"/>
    <property type="match status" value="1"/>
</dbReference>
<name>A0A565BX07_9BRAS</name>
<dbReference type="InterPro" id="IPR003960">
    <property type="entry name" value="ATPase_AAA_CS"/>
</dbReference>
<evidence type="ECO:0000313" key="7">
    <source>
        <dbReference type="Proteomes" id="UP000489600"/>
    </source>
</evidence>
<dbReference type="FunFam" id="1.10.8.60:FF:000038">
    <property type="entry name" value="spermatogenesis-associated protein 5-like protein 1"/>
    <property type="match status" value="1"/>
</dbReference>
<dbReference type="InterPro" id="IPR050168">
    <property type="entry name" value="AAA_ATPase_domain"/>
</dbReference>
<dbReference type="PANTHER" id="PTHR23077:SF27">
    <property type="entry name" value="ATPASE FAMILY GENE 2 PROTEIN HOMOLOG A"/>
    <property type="match status" value="1"/>
</dbReference>
<dbReference type="AlphaFoldDB" id="A0A565BX07"/>
<evidence type="ECO:0000259" key="5">
    <source>
        <dbReference type="SMART" id="SM00382"/>
    </source>
</evidence>
<accession>A0A565BX07</accession>
<keyword evidence="2" id="KW-0547">Nucleotide-binding</keyword>
<evidence type="ECO:0000256" key="1">
    <source>
        <dbReference type="ARBA" id="ARBA00006914"/>
    </source>
</evidence>
<dbReference type="InterPro" id="IPR041569">
    <property type="entry name" value="AAA_lid_3"/>
</dbReference>
<dbReference type="Pfam" id="PF17862">
    <property type="entry name" value="AAA_lid_3"/>
    <property type="match status" value="2"/>
</dbReference>
<proteinExistence type="inferred from homology"/>
<dbReference type="InterPro" id="IPR027417">
    <property type="entry name" value="P-loop_NTPase"/>
</dbReference>
<dbReference type="Pfam" id="PF26429">
    <property type="entry name" value="DPBB_CI111"/>
    <property type="match status" value="1"/>
</dbReference>
<dbReference type="Proteomes" id="UP000489600">
    <property type="component" value="Unassembled WGS sequence"/>
</dbReference>
<dbReference type="OrthoDB" id="27435at2759"/>
<evidence type="ECO:0000256" key="2">
    <source>
        <dbReference type="ARBA" id="ARBA00022741"/>
    </source>
</evidence>
<dbReference type="SUPFAM" id="SSF52540">
    <property type="entry name" value="P-loop containing nucleoside triphosphate hydrolases"/>
    <property type="match status" value="2"/>
</dbReference>
<dbReference type="InterPro" id="IPR003593">
    <property type="entry name" value="AAA+_ATPase"/>
</dbReference>
<dbReference type="FunFam" id="3.40.50.300:FF:001406">
    <property type="entry name" value="Putative vesicular transport protein (CDC48)"/>
    <property type="match status" value="1"/>
</dbReference>
<reference evidence="6" key="1">
    <citation type="submission" date="2019-07" db="EMBL/GenBank/DDBJ databases">
        <authorList>
            <person name="Dittberner H."/>
        </authorList>
    </citation>
    <scope>NUCLEOTIDE SEQUENCE [LARGE SCALE GENOMIC DNA]</scope>
</reference>
<feature type="domain" description="AAA+ ATPase" evidence="5">
    <location>
        <begin position="767"/>
        <end position="905"/>
    </location>
</feature>
<dbReference type="Pfam" id="PF00004">
    <property type="entry name" value="AAA"/>
    <property type="match status" value="2"/>
</dbReference>
<dbReference type="Gene3D" id="1.10.8.60">
    <property type="match status" value="2"/>
</dbReference>
<keyword evidence="7" id="KW-1185">Reference proteome</keyword>
<dbReference type="InterPro" id="IPR058958">
    <property type="entry name" value="DPBB_CI111"/>
</dbReference>
<dbReference type="CDD" id="cd19503">
    <property type="entry name" value="RecA-like_CDC48_NLV2_r1-like"/>
    <property type="match status" value="1"/>
</dbReference>
<keyword evidence="3" id="KW-0067">ATP-binding</keyword>
<protein>
    <recommendedName>
        <fullName evidence="5">AAA+ ATPase domain-containing protein</fullName>
    </recommendedName>
</protein>
<feature type="region of interest" description="Disordered" evidence="4">
    <location>
        <begin position="1"/>
        <end position="44"/>
    </location>
</feature>
<dbReference type="GO" id="GO:0016887">
    <property type="term" value="F:ATP hydrolysis activity"/>
    <property type="evidence" value="ECO:0007669"/>
    <property type="project" value="InterPro"/>
</dbReference>
<dbReference type="InterPro" id="IPR003959">
    <property type="entry name" value="ATPase_AAA_core"/>
</dbReference>